<gene>
    <name evidence="1" type="ORF">BDQ12DRAFT_680986</name>
</gene>
<dbReference type="OrthoDB" id="2631350at2759"/>
<keyword evidence="2" id="KW-1185">Reference proteome</keyword>
<proteinExistence type="predicted"/>
<evidence type="ECO:0008006" key="3">
    <source>
        <dbReference type="Google" id="ProtNLM"/>
    </source>
</evidence>
<accession>A0A5C3M2Q1</accession>
<dbReference type="AlphaFoldDB" id="A0A5C3M2Q1"/>
<dbReference type="SUPFAM" id="SSF52047">
    <property type="entry name" value="RNI-like"/>
    <property type="match status" value="1"/>
</dbReference>
<name>A0A5C3M2Q1_9AGAR</name>
<protein>
    <recommendedName>
        <fullName evidence="3">F-box domain-containing protein</fullName>
    </recommendedName>
</protein>
<sequence>MHRALQSVKILQEIFAQLRPVDPDIHVQTSTVRKYNRKALLHAALCCKLLSSLALDSLWWVVEDIRHLLSLAPMSPSIKSELQLDVRFRRKAFTLELPDIDVENDPSANWTRFNAHADRIRVLIYNDIDNTPLSVYHRLVRATGRDSLLPSLQHLFISTINAEKTLPVFLTPTLRDVRIGLNPSVFRAYFPQELASLNTLEALASAAPSLEQLNVNLEYTAHVTLHKFSKLRILKIGTKTEALEGGSDSSNMLIELSRLNHLSNLDIVYRNAFCLHSVPGIDETAGFPSLTELHLATSLQFAMTLLKATTKNKLHSLSCVIQHPSSEEPLEWENLFTILQSNFAMSLRRLKLNLDHKESSSNQGACNVHSIDALLHLRNLEYIDFGEIQGTPFTDTNISMMASAWPRIRVLRIPFRLGLPQVGFRALSVLAQSCPALRSIAIHLDLRWVNKGRDVIPLLSHPLEYLNVGKSPTDKISAHQHPTVIIELYRMFPRLKQVSYASDGPYAAAWAKISDFVEIFQKIRKIEEERAGQA</sequence>
<organism evidence="1 2">
    <name type="scientific">Crucibulum laeve</name>
    <dbReference type="NCBI Taxonomy" id="68775"/>
    <lineage>
        <taxon>Eukaryota</taxon>
        <taxon>Fungi</taxon>
        <taxon>Dikarya</taxon>
        <taxon>Basidiomycota</taxon>
        <taxon>Agaricomycotina</taxon>
        <taxon>Agaricomycetes</taxon>
        <taxon>Agaricomycetidae</taxon>
        <taxon>Agaricales</taxon>
        <taxon>Agaricineae</taxon>
        <taxon>Nidulariaceae</taxon>
        <taxon>Crucibulum</taxon>
    </lineage>
</organism>
<dbReference type="EMBL" id="ML213598">
    <property type="protein sequence ID" value="TFK39664.1"/>
    <property type="molecule type" value="Genomic_DNA"/>
</dbReference>
<evidence type="ECO:0000313" key="2">
    <source>
        <dbReference type="Proteomes" id="UP000308652"/>
    </source>
</evidence>
<reference evidence="1 2" key="1">
    <citation type="journal article" date="2019" name="Nat. Ecol. Evol.">
        <title>Megaphylogeny resolves global patterns of mushroom evolution.</title>
        <authorList>
            <person name="Varga T."/>
            <person name="Krizsan K."/>
            <person name="Foldi C."/>
            <person name="Dima B."/>
            <person name="Sanchez-Garcia M."/>
            <person name="Sanchez-Ramirez S."/>
            <person name="Szollosi G.J."/>
            <person name="Szarkandi J.G."/>
            <person name="Papp V."/>
            <person name="Albert L."/>
            <person name="Andreopoulos W."/>
            <person name="Angelini C."/>
            <person name="Antonin V."/>
            <person name="Barry K.W."/>
            <person name="Bougher N.L."/>
            <person name="Buchanan P."/>
            <person name="Buyck B."/>
            <person name="Bense V."/>
            <person name="Catcheside P."/>
            <person name="Chovatia M."/>
            <person name="Cooper J."/>
            <person name="Damon W."/>
            <person name="Desjardin D."/>
            <person name="Finy P."/>
            <person name="Geml J."/>
            <person name="Haridas S."/>
            <person name="Hughes K."/>
            <person name="Justo A."/>
            <person name="Karasinski D."/>
            <person name="Kautmanova I."/>
            <person name="Kiss B."/>
            <person name="Kocsube S."/>
            <person name="Kotiranta H."/>
            <person name="LaButti K.M."/>
            <person name="Lechner B.E."/>
            <person name="Liimatainen K."/>
            <person name="Lipzen A."/>
            <person name="Lukacs Z."/>
            <person name="Mihaltcheva S."/>
            <person name="Morgado L.N."/>
            <person name="Niskanen T."/>
            <person name="Noordeloos M.E."/>
            <person name="Ohm R.A."/>
            <person name="Ortiz-Santana B."/>
            <person name="Ovrebo C."/>
            <person name="Racz N."/>
            <person name="Riley R."/>
            <person name="Savchenko A."/>
            <person name="Shiryaev A."/>
            <person name="Soop K."/>
            <person name="Spirin V."/>
            <person name="Szebenyi C."/>
            <person name="Tomsovsky M."/>
            <person name="Tulloss R.E."/>
            <person name="Uehling J."/>
            <person name="Grigoriev I.V."/>
            <person name="Vagvolgyi C."/>
            <person name="Papp T."/>
            <person name="Martin F.M."/>
            <person name="Miettinen O."/>
            <person name="Hibbett D.S."/>
            <person name="Nagy L.G."/>
        </authorList>
    </citation>
    <scope>NUCLEOTIDE SEQUENCE [LARGE SCALE GENOMIC DNA]</scope>
    <source>
        <strain evidence="1 2">CBS 166.37</strain>
    </source>
</reference>
<dbReference type="Proteomes" id="UP000308652">
    <property type="component" value="Unassembled WGS sequence"/>
</dbReference>
<evidence type="ECO:0000313" key="1">
    <source>
        <dbReference type="EMBL" id="TFK39664.1"/>
    </source>
</evidence>